<protein>
    <submittedName>
        <fullName evidence="3">Universal stress protein</fullName>
    </submittedName>
</protein>
<dbReference type="Proteomes" id="UP000637819">
    <property type="component" value="Chromosome"/>
</dbReference>
<feature type="domain" description="UspA" evidence="2">
    <location>
        <begin position="3"/>
        <end position="151"/>
    </location>
</feature>
<dbReference type="PRINTS" id="PR01438">
    <property type="entry name" value="UNVRSLSTRESS"/>
</dbReference>
<dbReference type="InterPro" id="IPR006016">
    <property type="entry name" value="UspA"/>
</dbReference>
<name>A0A8T8E7I6_9EURY</name>
<reference evidence="3 4" key="1">
    <citation type="submission" date="2021-01" db="EMBL/GenBank/DDBJ databases">
        <title>Genome Sequence and Methylation Pattern of Haloterrigena salifodinae BOL5-1, An Extremely Halophilic Archaeon from a Bolivian Salt Mine.</title>
        <authorList>
            <person name="DasSarma P."/>
            <person name="Anton B.P."/>
            <person name="DasSarma S.L."/>
            <person name="von Ehrenheim H.A.L."/>
            <person name="Martinez F.L."/>
            <person name="Guzman D."/>
            <person name="Roberts R.J."/>
            <person name="DasSarma S."/>
        </authorList>
    </citation>
    <scope>NUCLEOTIDE SEQUENCE [LARGE SCALE GENOMIC DNA]</scope>
    <source>
        <strain evidence="3 4">BOL5-1</strain>
    </source>
</reference>
<keyword evidence="4" id="KW-1185">Reference proteome</keyword>
<comment type="similarity">
    <text evidence="1">Belongs to the universal stress protein A family.</text>
</comment>
<evidence type="ECO:0000259" key="2">
    <source>
        <dbReference type="Pfam" id="PF00582"/>
    </source>
</evidence>
<dbReference type="Pfam" id="PF00582">
    <property type="entry name" value="Usp"/>
    <property type="match status" value="2"/>
</dbReference>
<dbReference type="SUPFAM" id="SSF52402">
    <property type="entry name" value="Adenine nucleotide alpha hydrolases-like"/>
    <property type="match status" value="2"/>
</dbReference>
<dbReference type="PANTHER" id="PTHR46268">
    <property type="entry name" value="STRESS RESPONSE PROTEIN NHAX"/>
    <property type="match status" value="1"/>
</dbReference>
<evidence type="ECO:0000313" key="4">
    <source>
        <dbReference type="Proteomes" id="UP000637819"/>
    </source>
</evidence>
<evidence type="ECO:0000313" key="3">
    <source>
        <dbReference type="EMBL" id="QRV17301.1"/>
    </source>
</evidence>
<proteinExistence type="inferred from homology"/>
<accession>A0A8T8E7I6</accession>
<sequence>MDTRILVPIDGSDSARAALEHTLDIAANQDAVVHVLNVADTNQPSLTRLGTQVVDALEEEGKEIVSTAAELAAERDVAVSTHVVQGEPRETIVEFVTAGAESESESDDADGVAFDFVVMGAHGRRGLGEYILGSVTDYVVNRSEVPVLTVRAADDARATYPYGNVLVPTDGSVHARAAVELGAQFANRCGGTLHLLSVMDELPEVADAETAPLPAQLEENLREALEEDAATAARAGAADVETAIETGSVPREVLTYAEAEAIDLVVMGTHGRTGIDRHLLGSFTERVIRTSPVPVLTTRRADEMD</sequence>
<dbReference type="KEGG" id="hsal:JMJ58_10690"/>
<dbReference type="InterPro" id="IPR014729">
    <property type="entry name" value="Rossmann-like_a/b/a_fold"/>
</dbReference>
<dbReference type="EMBL" id="CP069188">
    <property type="protein sequence ID" value="QRV17301.1"/>
    <property type="molecule type" value="Genomic_DNA"/>
</dbReference>
<dbReference type="CDD" id="cd00293">
    <property type="entry name" value="USP-like"/>
    <property type="match status" value="2"/>
</dbReference>
<organism evidence="3 4">
    <name type="scientific">Haloterrigena salifodinae</name>
    <dbReference type="NCBI Taxonomy" id="2675099"/>
    <lineage>
        <taxon>Archaea</taxon>
        <taxon>Methanobacteriati</taxon>
        <taxon>Methanobacteriota</taxon>
        <taxon>Stenosarchaea group</taxon>
        <taxon>Halobacteria</taxon>
        <taxon>Halobacteriales</taxon>
        <taxon>Natrialbaceae</taxon>
        <taxon>Haloterrigena</taxon>
    </lineage>
</organism>
<dbReference type="InterPro" id="IPR006015">
    <property type="entry name" value="Universal_stress_UspA"/>
</dbReference>
<dbReference type="PANTHER" id="PTHR46268:SF6">
    <property type="entry name" value="UNIVERSAL STRESS PROTEIN UP12"/>
    <property type="match status" value="1"/>
</dbReference>
<dbReference type="OrthoDB" id="105697at2157"/>
<dbReference type="Gene3D" id="3.40.50.620">
    <property type="entry name" value="HUPs"/>
    <property type="match status" value="2"/>
</dbReference>
<gene>
    <name evidence="3" type="ORF">JMJ58_10690</name>
</gene>
<evidence type="ECO:0000256" key="1">
    <source>
        <dbReference type="ARBA" id="ARBA00008791"/>
    </source>
</evidence>
<feature type="domain" description="UspA" evidence="2">
    <location>
        <begin position="162"/>
        <end position="299"/>
    </location>
</feature>
<dbReference type="RefSeq" id="WP_204749356.1">
    <property type="nucleotide sequence ID" value="NZ_CP069188.1"/>
</dbReference>
<dbReference type="GeneID" id="62875596"/>
<dbReference type="AlphaFoldDB" id="A0A8T8E7I6"/>